<dbReference type="InterPro" id="IPR041705">
    <property type="entry name" value="PIN_Sll0205"/>
</dbReference>
<dbReference type="PANTHER" id="PTHR36173">
    <property type="entry name" value="RIBONUCLEASE VAPC16-RELATED"/>
    <property type="match status" value="1"/>
</dbReference>
<protein>
    <recommendedName>
        <fullName evidence="1">PIN domain-containing protein</fullName>
    </recommendedName>
</protein>
<sequence length="123" mass="14190">MKIIIDTHIFLWAISEPHKLSEDNLTQLETLSNIIYVSSITIVEIMIKNAIGKLNIDVDLVEIAKNSGFELLDFNAHDAMALKDMPFCHNDPFDRMLIAQAINKKYHIMSEDKKFRHYACKLI</sequence>
<evidence type="ECO:0000313" key="2">
    <source>
        <dbReference type="EMBL" id="VAX09550.1"/>
    </source>
</evidence>
<gene>
    <name evidence="2" type="ORF">MNBD_GAMMA26-338</name>
</gene>
<dbReference type="Gene3D" id="3.40.50.1010">
    <property type="entry name" value="5'-nuclease"/>
    <property type="match status" value="1"/>
</dbReference>
<dbReference type="CDD" id="cd09872">
    <property type="entry name" value="PIN_Sll0205-like"/>
    <property type="match status" value="1"/>
</dbReference>
<evidence type="ECO:0000259" key="1">
    <source>
        <dbReference type="Pfam" id="PF01850"/>
    </source>
</evidence>
<dbReference type="InterPro" id="IPR029060">
    <property type="entry name" value="PIN-like_dom_sf"/>
</dbReference>
<dbReference type="PANTHER" id="PTHR36173:SF2">
    <property type="entry name" value="RIBONUCLEASE VAPC16"/>
    <property type="match status" value="1"/>
</dbReference>
<feature type="domain" description="PIN" evidence="1">
    <location>
        <begin position="3"/>
        <end position="119"/>
    </location>
</feature>
<name>A0A3B1BGH6_9ZZZZ</name>
<proteinExistence type="predicted"/>
<dbReference type="Pfam" id="PF01850">
    <property type="entry name" value="PIN"/>
    <property type="match status" value="1"/>
</dbReference>
<dbReference type="AlphaFoldDB" id="A0A3B1BGH6"/>
<dbReference type="SUPFAM" id="SSF88723">
    <property type="entry name" value="PIN domain-like"/>
    <property type="match status" value="1"/>
</dbReference>
<dbReference type="InterPro" id="IPR002716">
    <property type="entry name" value="PIN_dom"/>
</dbReference>
<dbReference type="InterPro" id="IPR052919">
    <property type="entry name" value="TA_system_RNase"/>
</dbReference>
<organism evidence="2">
    <name type="scientific">hydrothermal vent metagenome</name>
    <dbReference type="NCBI Taxonomy" id="652676"/>
    <lineage>
        <taxon>unclassified sequences</taxon>
        <taxon>metagenomes</taxon>
        <taxon>ecological metagenomes</taxon>
    </lineage>
</organism>
<reference evidence="2" key="1">
    <citation type="submission" date="2018-06" db="EMBL/GenBank/DDBJ databases">
        <authorList>
            <person name="Zhirakovskaya E."/>
        </authorList>
    </citation>
    <scope>NUCLEOTIDE SEQUENCE</scope>
</reference>
<dbReference type="EMBL" id="UOFX01000053">
    <property type="protein sequence ID" value="VAX09550.1"/>
    <property type="molecule type" value="Genomic_DNA"/>
</dbReference>
<accession>A0A3B1BGH6</accession>